<comment type="caution">
    <text evidence="1">The sequence shown here is derived from an EMBL/GenBank/DDBJ whole genome shotgun (WGS) entry which is preliminary data.</text>
</comment>
<protein>
    <submittedName>
        <fullName evidence="1">Uncharacterized protein</fullName>
    </submittedName>
</protein>
<accession>A0ABR1BZX7</accession>
<organism evidence="1 2">
    <name type="scientific">Necator americanus</name>
    <name type="common">Human hookworm</name>
    <dbReference type="NCBI Taxonomy" id="51031"/>
    <lineage>
        <taxon>Eukaryota</taxon>
        <taxon>Metazoa</taxon>
        <taxon>Ecdysozoa</taxon>
        <taxon>Nematoda</taxon>
        <taxon>Chromadorea</taxon>
        <taxon>Rhabditida</taxon>
        <taxon>Rhabditina</taxon>
        <taxon>Rhabditomorpha</taxon>
        <taxon>Strongyloidea</taxon>
        <taxon>Ancylostomatidae</taxon>
        <taxon>Bunostominae</taxon>
        <taxon>Necator</taxon>
    </lineage>
</organism>
<evidence type="ECO:0000313" key="1">
    <source>
        <dbReference type="EMBL" id="KAK6731030.1"/>
    </source>
</evidence>
<proteinExistence type="predicted"/>
<dbReference type="Proteomes" id="UP001303046">
    <property type="component" value="Unassembled WGS sequence"/>
</dbReference>
<dbReference type="EMBL" id="JAVFWL010000001">
    <property type="protein sequence ID" value="KAK6731030.1"/>
    <property type="molecule type" value="Genomic_DNA"/>
</dbReference>
<reference evidence="1 2" key="1">
    <citation type="submission" date="2023-08" db="EMBL/GenBank/DDBJ databases">
        <title>A Necator americanus chromosomal reference genome.</title>
        <authorList>
            <person name="Ilik V."/>
            <person name="Petrzelkova K.J."/>
            <person name="Pardy F."/>
            <person name="Fuh T."/>
            <person name="Niatou-Singa F.S."/>
            <person name="Gouil Q."/>
            <person name="Baker L."/>
            <person name="Ritchie M.E."/>
            <person name="Jex A.R."/>
            <person name="Gazzola D."/>
            <person name="Li H."/>
            <person name="Toshio Fujiwara R."/>
            <person name="Zhan B."/>
            <person name="Aroian R.V."/>
            <person name="Pafco B."/>
            <person name="Schwarz E.M."/>
        </authorList>
    </citation>
    <scope>NUCLEOTIDE SEQUENCE [LARGE SCALE GENOMIC DNA]</scope>
    <source>
        <strain evidence="1 2">Aroian</strain>
        <tissue evidence="1">Whole animal</tissue>
    </source>
</reference>
<gene>
    <name evidence="1" type="primary">Necator_chrI.g3604</name>
    <name evidence="1" type="ORF">RB195_007475</name>
</gene>
<keyword evidence="2" id="KW-1185">Reference proteome</keyword>
<evidence type="ECO:0000313" key="2">
    <source>
        <dbReference type="Proteomes" id="UP001303046"/>
    </source>
</evidence>
<sequence>MNGVKELEKKVDRQVLWDRLDEWSDRNISQVFKQAQPGDEIEVSIVVDFRNAPRYTCAEEKKLFMTKIAQLEARYMPK</sequence>
<name>A0ABR1BZX7_NECAM</name>